<sequence length="95" mass="10937">MELEIAITQINNHAEALLKSSFMESEKSKKRVKTMLSLINDYYEEHNRELLQKAYVIVVELQSLKKLASSKDLSAVEFYIISLLQQTHPISNVVL</sequence>
<evidence type="ECO:0000313" key="1">
    <source>
        <dbReference type="EMBL" id="MBA2863981.1"/>
    </source>
</evidence>
<reference evidence="1 2" key="1">
    <citation type="submission" date="2020-07" db="EMBL/GenBank/DDBJ databases">
        <title>Genomic Encyclopedia of Type Strains, Phase IV (KMG-V): Genome sequencing to study the core and pangenomes of soil and plant-associated prokaryotes.</title>
        <authorList>
            <person name="Whitman W."/>
        </authorList>
    </citation>
    <scope>NUCLEOTIDE SEQUENCE [LARGE SCALE GENOMIC DNA]</scope>
    <source>
        <strain evidence="1 2">C13</strain>
    </source>
</reference>
<keyword evidence="1" id="KW-0808">Transferase</keyword>
<dbReference type="AlphaFoldDB" id="A0A7J9PLL1"/>
<dbReference type="Proteomes" id="UP000567099">
    <property type="component" value="Unassembled WGS sequence"/>
</dbReference>
<name>A0A7J9PLL1_METMI</name>
<protein>
    <submittedName>
        <fullName evidence="1">tRNA A37 methylthiotransferase MiaB</fullName>
    </submittedName>
</protein>
<dbReference type="EMBL" id="JACDUO010000001">
    <property type="protein sequence ID" value="MBA2863981.1"/>
    <property type="molecule type" value="Genomic_DNA"/>
</dbReference>
<accession>A0A7J9PLL1</accession>
<dbReference type="GO" id="GO:0016740">
    <property type="term" value="F:transferase activity"/>
    <property type="evidence" value="ECO:0007669"/>
    <property type="project" value="UniProtKB-KW"/>
</dbReference>
<comment type="caution">
    <text evidence="1">The sequence shown here is derived from an EMBL/GenBank/DDBJ whole genome shotgun (WGS) entry which is preliminary data.</text>
</comment>
<dbReference type="RefSeq" id="WP_181504966.1">
    <property type="nucleotide sequence ID" value="NZ_JACDUO010000001.1"/>
</dbReference>
<gene>
    <name evidence="1" type="ORF">HNP94_000981</name>
</gene>
<evidence type="ECO:0000313" key="2">
    <source>
        <dbReference type="Proteomes" id="UP000567099"/>
    </source>
</evidence>
<organism evidence="1 2">
    <name type="scientific">Methanococcus maripaludis</name>
    <name type="common">Methanococcus deltae</name>
    <dbReference type="NCBI Taxonomy" id="39152"/>
    <lineage>
        <taxon>Archaea</taxon>
        <taxon>Methanobacteriati</taxon>
        <taxon>Methanobacteriota</taxon>
        <taxon>Methanomada group</taxon>
        <taxon>Methanococci</taxon>
        <taxon>Methanococcales</taxon>
        <taxon>Methanococcaceae</taxon>
        <taxon>Methanococcus</taxon>
    </lineage>
</organism>
<proteinExistence type="predicted"/>